<dbReference type="Pfam" id="PF14321">
    <property type="entry name" value="DUF4382"/>
    <property type="match status" value="1"/>
</dbReference>
<feature type="domain" description="DUF4382" evidence="1">
    <location>
        <begin position="30"/>
        <end position="211"/>
    </location>
</feature>
<reference evidence="2 3" key="1">
    <citation type="submission" date="2020-08" db="EMBL/GenBank/DDBJ databases">
        <title>Genomic Encyclopedia of Type Strains, Phase IV (KMG-IV): sequencing the most valuable type-strain genomes for metagenomic binning, comparative biology and taxonomic classification.</title>
        <authorList>
            <person name="Goeker M."/>
        </authorList>
    </citation>
    <scope>NUCLEOTIDE SEQUENCE [LARGE SCALE GENOMIC DNA]</scope>
    <source>
        <strain evidence="2 3">DSM 22975</strain>
    </source>
</reference>
<gene>
    <name evidence="2" type="ORF">HNR75_002224</name>
</gene>
<dbReference type="InterPro" id="IPR025491">
    <property type="entry name" value="DUF4382"/>
</dbReference>
<proteinExistence type="predicted"/>
<comment type="caution">
    <text evidence="2">The sequence shown here is derived from an EMBL/GenBank/DDBJ whole genome shotgun (WGS) entry which is preliminary data.</text>
</comment>
<evidence type="ECO:0000259" key="1">
    <source>
        <dbReference type="Pfam" id="PF14321"/>
    </source>
</evidence>
<dbReference type="Proteomes" id="UP000585721">
    <property type="component" value="Unassembled WGS sequence"/>
</dbReference>
<accession>A0A841GP85</accession>
<dbReference type="AlphaFoldDB" id="A0A841GP85"/>
<name>A0A841GP85_9GAMM</name>
<organism evidence="2 3">
    <name type="scientific">Tolumonas osonensis</name>
    <dbReference type="NCBI Taxonomy" id="675874"/>
    <lineage>
        <taxon>Bacteria</taxon>
        <taxon>Pseudomonadati</taxon>
        <taxon>Pseudomonadota</taxon>
        <taxon>Gammaproteobacteria</taxon>
        <taxon>Aeromonadales</taxon>
        <taxon>Aeromonadaceae</taxon>
        <taxon>Tolumonas</taxon>
    </lineage>
</organism>
<evidence type="ECO:0000313" key="3">
    <source>
        <dbReference type="Proteomes" id="UP000585721"/>
    </source>
</evidence>
<evidence type="ECO:0000313" key="2">
    <source>
        <dbReference type="EMBL" id="MBB6056292.1"/>
    </source>
</evidence>
<dbReference type="PROSITE" id="PS51257">
    <property type="entry name" value="PROKAR_LIPOPROTEIN"/>
    <property type="match status" value="1"/>
</dbReference>
<protein>
    <recommendedName>
        <fullName evidence="1">DUF4382 domain-containing protein</fullName>
    </recommendedName>
</protein>
<sequence length="347" mass="36734">MKYQSGYAFTLLLLLAGCGGGGGSSSDSGTTQLNLAVSDAPVDSAQQVCIAVSGLSLKQEGVTDEKTWGPLSLIDTDDNDGCLPDGYTIPTDENGHPTFFYLDLLQYQNGAKHALLSGAVIPSGHYEQLRLQVEDGRTSYLDVTTGADPKYPASYVKDADGNILPLEVPSSEVKLHSFTAPVAGVLDYQVEFNLRHAMVLPGHETYYKLKPNGVDLIDVDVLSTISGTVDATNTANCNGDLSKAGVYAYNSTADVTALQGIDYDTDHNGPVLSTLVSHDVTTDVYSYQINYVEAGSYKLALVCNASDDFLTEAGNASGYALVVADPVKDVQVQDPAVSGTTTVTENF</sequence>
<keyword evidence="3" id="KW-1185">Reference proteome</keyword>
<dbReference type="RefSeq" id="WP_188027014.1">
    <property type="nucleotide sequence ID" value="NZ_JACHGR010000007.1"/>
</dbReference>
<dbReference type="EMBL" id="JACHGR010000007">
    <property type="protein sequence ID" value="MBB6056292.1"/>
    <property type="molecule type" value="Genomic_DNA"/>
</dbReference>